<proteinExistence type="predicted"/>
<evidence type="ECO:0000313" key="2">
    <source>
        <dbReference type="Proteomes" id="UP000195077"/>
    </source>
</evidence>
<dbReference type="Proteomes" id="UP000195077">
    <property type="component" value="Unassembled WGS sequence"/>
</dbReference>
<gene>
    <name evidence="1" type="ORF">BK775_26735</name>
</gene>
<name>A0A9X6Q7V1_BACTU</name>
<comment type="caution">
    <text evidence="1">The sequence shown here is derived from an EMBL/GenBank/DDBJ whole genome shotgun (WGS) entry which is preliminary data.</text>
</comment>
<dbReference type="AlphaFoldDB" id="A0A9X6Q7V1"/>
<protein>
    <submittedName>
        <fullName evidence="1">Uncharacterized protein</fullName>
    </submittedName>
</protein>
<organism evidence="1 2">
    <name type="scientific">Bacillus thuringiensis</name>
    <dbReference type="NCBI Taxonomy" id="1428"/>
    <lineage>
        <taxon>Bacteria</taxon>
        <taxon>Bacillati</taxon>
        <taxon>Bacillota</taxon>
        <taxon>Bacilli</taxon>
        <taxon>Bacillales</taxon>
        <taxon>Bacillaceae</taxon>
        <taxon>Bacillus</taxon>
        <taxon>Bacillus cereus group</taxon>
    </lineage>
</organism>
<dbReference type="EMBL" id="NFEN01000155">
    <property type="protein sequence ID" value="OUA18526.1"/>
    <property type="molecule type" value="Genomic_DNA"/>
</dbReference>
<dbReference type="RefSeq" id="WP_021727817.1">
    <property type="nucleotide sequence ID" value="NZ_CP059975.1"/>
</dbReference>
<reference evidence="1 2" key="1">
    <citation type="submission" date="2016-10" db="EMBL/GenBank/DDBJ databases">
        <title>Comparative genomics of Bacillus thuringiensis reveals a path to pathogens against multiple invertebrate hosts.</title>
        <authorList>
            <person name="Zheng J."/>
            <person name="Gao Q."/>
            <person name="Liu H."/>
            <person name="Peng D."/>
            <person name="Ruan L."/>
            <person name="Sun M."/>
        </authorList>
    </citation>
    <scope>NUCLEOTIDE SEQUENCE [LARGE SCALE GENOMIC DNA]</scope>
    <source>
        <strain evidence="1">I13</strain>
    </source>
</reference>
<sequence length="110" mass="12757">MDGKFLGKIEKAEFGTWRDRPFLMGLQLEFRFDGNSGVSCGGRHLINIGEHCNWESEDEKHKAYQKVLKETNRILQDAKVNIVSELVGKPIEITIENQMYKEFRILTEVL</sequence>
<accession>A0A9X6Q7V1</accession>
<evidence type="ECO:0000313" key="1">
    <source>
        <dbReference type="EMBL" id="OUA18526.1"/>
    </source>
</evidence>